<protein>
    <submittedName>
        <fullName evidence="1">Uncharacterized protein</fullName>
    </submittedName>
</protein>
<dbReference type="Proteomes" id="UP000756132">
    <property type="component" value="Chromosome 13"/>
</dbReference>
<gene>
    <name evidence="1" type="ORF">CLAFUR5_14467</name>
</gene>
<name>A0A9Q8PLZ9_PASFU</name>
<reference evidence="1" key="2">
    <citation type="journal article" date="2022" name="Microb. Genom.">
        <title>A chromosome-scale genome assembly of the tomato pathogen Cladosporium fulvum reveals a compartmentalized genome architecture and the presence of a dispensable chromosome.</title>
        <authorList>
            <person name="Zaccaron A.Z."/>
            <person name="Chen L.H."/>
            <person name="Samaras A."/>
            <person name="Stergiopoulos I."/>
        </authorList>
    </citation>
    <scope>NUCLEOTIDE SEQUENCE</scope>
    <source>
        <strain evidence="1">Race5_Kim</strain>
    </source>
</reference>
<proteinExistence type="predicted"/>
<accession>A0A9Q8PLZ9</accession>
<keyword evidence="2" id="KW-1185">Reference proteome</keyword>
<dbReference type="RefSeq" id="XP_047769356.1">
    <property type="nucleotide sequence ID" value="XM_047913615.1"/>
</dbReference>
<dbReference type="GeneID" id="71994345"/>
<dbReference type="AlphaFoldDB" id="A0A9Q8PLZ9"/>
<sequence>MDPTLMPDIAAPMPGDPIGWLEKIIVFPDGVSLLRLHPLSDYRRGEEEARILYLCRKFTGIQNDPGGYAFVMKIKVQVPKSEGGKADPLDGPSDRSMAEMQAMMKFRDADLDCTPDLRWTLQQAQPGDGPVPGGYVTVIVMNQMPGSSLEELKFWSLKEEEQNMIREKFSNNLRSVWKCGIVPTDCSMRNIFWDAKAQKCSIIGFERHRAMSPNVSQIDEAAIRGELPQWGLV</sequence>
<dbReference type="Gene3D" id="1.10.510.10">
    <property type="entry name" value="Transferase(Phosphotransferase) domain 1"/>
    <property type="match status" value="1"/>
</dbReference>
<dbReference type="OMA" id="ATKSMHI"/>
<evidence type="ECO:0000313" key="1">
    <source>
        <dbReference type="EMBL" id="UJO24990.1"/>
    </source>
</evidence>
<dbReference type="KEGG" id="ffu:CLAFUR5_14467"/>
<dbReference type="OrthoDB" id="5401170at2759"/>
<organism evidence="1 2">
    <name type="scientific">Passalora fulva</name>
    <name type="common">Tomato leaf mold</name>
    <name type="synonym">Cladosporium fulvum</name>
    <dbReference type="NCBI Taxonomy" id="5499"/>
    <lineage>
        <taxon>Eukaryota</taxon>
        <taxon>Fungi</taxon>
        <taxon>Dikarya</taxon>
        <taxon>Ascomycota</taxon>
        <taxon>Pezizomycotina</taxon>
        <taxon>Dothideomycetes</taxon>
        <taxon>Dothideomycetidae</taxon>
        <taxon>Mycosphaerellales</taxon>
        <taxon>Mycosphaerellaceae</taxon>
        <taxon>Fulvia</taxon>
    </lineage>
</organism>
<dbReference type="EMBL" id="CP090175">
    <property type="protein sequence ID" value="UJO24990.1"/>
    <property type="molecule type" value="Genomic_DNA"/>
</dbReference>
<evidence type="ECO:0000313" key="2">
    <source>
        <dbReference type="Proteomes" id="UP000756132"/>
    </source>
</evidence>
<reference evidence="1" key="1">
    <citation type="submission" date="2021-12" db="EMBL/GenBank/DDBJ databases">
        <authorList>
            <person name="Zaccaron A."/>
            <person name="Stergiopoulos I."/>
        </authorList>
    </citation>
    <scope>NUCLEOTIDE SEQUENCE</scope>
    <source>
        <strain evidence="1">Race5_Kim</strain>
    </source>
</reference>